<feature type="transmembrane region" description="Helical" evidence="10">
    <location>
        <begin position="21"/>
        <end position="41"/>
    </location>
</feature>
<keyword evidence="9 10" id="KW-0472">Membrane</keyword>
<dbReference type="SMART" id="SM00382">
    <property type="entry name" value="AAA"/>
    <property type="match status" value="1"/>
</dbReference>
<dbReference type="GO" id="GO:0016887">
    <property type="term" value="F:ATP hydrolysis activity"/>
    <property type="evidence" value="ECO:0007669"/>
    <property type="project" value="InterPro"/>
</dbReference>
<dbReference type="InterPro" id="IPR017871">
    <property type="entry name" value="ABC_transporter-like_CS"/>
</dbReference>
<evidence type="ECO:0000256" key="8">
    <source>
        <dbReference type="ARBA" id="ARBA00022989"/>
    </source>
</evidence>
<feature type="domain" description="ABC transporter" evidence="11">
    <location>
        <begin position="770"/>
        <end position="1002"/>
    </location>
</feature>
<evidence type="ECO:0000256" key="2">
    <source>
        <dbReference type="ARBA" id="ARBA00009726"/>
    </source>
</evidence>
<evidence type="ECO:0000256" key="3">
    <source>
        <dbReference type="ARBA" id="ARBA00022448"/>
    </source>
</evidence>
<reference evidence="13 14" key="2">
    <citation type="submission" date="2018-10" db="EMBL/GenBank/DDBJ databases">
        <authorList>
            <consortium name="Pathogen Informatics"/>
        </authorList>
    </citation>
    <scope>NUCLEOTIDE SEQUENCE [LARGE SCALE GENOMIC DNA]</scope>
</reference>
<feature type="domain" description="ABC transmembrane type-1" evidence="12">
    <location>
        <begin position="545"/>
        <end position="756"/>
    </location>
</feature>
<evidence type="ECO:0000256" key="4">
    <source>
        <dbReference type="ARBA" id="ARBA00022692"/>
    </source>
</evidence>
<evidence type="ECO:0000313" key="14">
    <source>
        <dbReference type="Proteomes" id="UP000274131"/>
    </source>
</evidence>
<reference evidence="15" key="1">
    <citation type="submission" date="2017-02" db="UniProtKB">
        <authorList>
            <consortium name="WormBaseParasite"/>
        </authorList>
    </citation>
    <scope>IDENTIFICATION</scope>
</reference>
<dbReference type="GO" id="GO:0016020">
    <property type="term" value="C:membrane"/>
    <property type="evidence" value="ECO:0007669"/>
    <property type="project" value="UniProtKB-SubCell"/>
</dbReference>
<dbReference type="GO" id="GO:0140359">
    <property type="term" value="F:ABC-type transporter activity"/>
    <property type="evidence" value="ECO:0007669"/>
    <property type="project" value="InterPro"/>
</dbReference>
<dbReference type="CDD" id="cd03244">
    <property type="entry name" value="ABCC_MRP_domain2"/>
    <property type="match status" value="1"/>
</dbReference>
<feature type="transmembrane region" description="Helical" evidence="10">
    <location>
        <begin position="702"/>
        <end position="724"/>
    </location>
</feature>
<keyword evidence="4 10" id="KW-0812">Transmembrane</keyword>
<dbReference type="Gene3D" id="1.20.1560.10">
    <property type="entry name" value="ABC transporter type 1, transmembrane domain"/>
    <property type="match status" value="2"/>
</dbReference>
<feature type="transmembrane region" description="Helical" evidence="10">
    <location>
        <begin position="113"/>
        <end position="134"/>
    </location>
</feature>
<feature type="transmembrane region" description="Helical" evidence="10">
    <location>
        <begin position="88"/>
        <end position="107"/>
    </location>
</feature>
<dbReference type="Pfam" id="PF00664">
    <property type="entry name" value="ABC_membrane"/>
    <property type="match status" value="2"/>
</dbReference>
<comment type="subcellular location">
    <subcellularLocation>
        <location evidence="1">Membrane</location>
        <topology evidence="1">Multi-pass membrane protein</topology>
    </subcellularLocation>
</comment>
<dbReference type="EMBL" id="UXUI01008598">
    <property type="protein sequence ID" value="VDD91907.1"/>
    <property type="molecule type" value="Genomic_DNA"/>
</dbReference>
<dbReference type="InterPro" id="IPR003439">
    <property type="entry name" value="ABC_transporter-like_ATP-bd"/>
</dbReference>
<dbReference type="InterPro" id="IPR003593">
    <property type="entry name" value="AAA+_ATPase"/>
</dbReference>
<dbReference type="CDD" id="cd03250">
    <property type="entry name" value="ABCC_MRP_domain1"/>
    <property type="match status" value="1"/>
</dbReference>
<dbReference type="FunFam" id="3.40.50.300:FF:000973">
    <property type="entry name" value="Multidrug resistance-associated protein 4"/>
    <property type="match status" value="1"/>
</dbReference>
<proteinExistence type="inferred from homology"/>
<dbReference type="InterPro" id="IPR027417">
    <property type="entry name" value="P-loop_NTPase"/>
</dbReference>
<evidence type="ECO:0000259" key="12">
    <source>
        <dbReference type="PROSITE" id="PS50929"/>
    </source>
</evidence>
<dbReference type="PANTHER" id="PTHR24223">
    <property type="entry name" value="ATP-BINDING CASSETTE SUB-FAMILY C"/>
    <property type="match status" value="1"/>
</dbReference>
<name>A0A0N4V9L9_ENTVE</name>
<feature type="transmembrane region" description="Helical" evidence="10">
    <location>
        <begin position="730"/>
        <end position="748"/>
    </location>
</feature>
<dbReference type="FunFam" id="3.40.50.300:FF:000163">
    <property type="entry name" value="Multidrug resistance-associated protein member 4"/>
    <property type="match status" value="1"/>
</dbReference>
<dbReference type="PANTHER" id="PTHR24223:SF456">
    <property type="entry name" value="MULTIDRUG RESISTANCE-ASSOCIATED PROTEIN LETHAL(2)03659"/>
    <property type="match status" value="1"/>
</dbReference>
<sequence>MQPVMIGRLLRYFSFGSKLTLADAYVAAASIAVIGVVTPFIHHPYFYYMQELGMELKVASCGMIMKKVFASFFSLFQNENNLVSFFQLFLFINYLWVGPLMLIAYFCVLWDKIGISCTAGFVTLVLFVPAQSYFSRQMGRFSDKRVSVMNEILSGIRVVKMYAWEDAFATIIADLRNRKYYFISKNKRFFLLNGFYFFISFFQQHKTLLKNPFQVALFSSFQLPLTLFFPFSLQHIFESKVSLDRIQSFLELEEYGSQQELCWNPAGESLEKADDGVQSSLLMSLLRETRLVNGKLDISGRIAYVPQEPWIFPGTVRENILFGSAYDKKKYHEVIRVCSLSKDFSQLPFGDASTVGDQGHSLSGGQKARISLARAVYSDADIYILDDPLSAVDAAVGRYLCISGFLKQKLIILVTHQIQFLGSAKLILLMQDSHIVASGTMKELEGLSSFLEIIKVLVEEYLTFNFFRFLKAEEEKAKNSMEEDRATGDVSWRIYFLYLKAMGSRSVLLFCVGLLKVKLKSVLVSVFEEARASWIFAYKFIYNSRCILFRLAQINGSRVLHNQMFNTVVKTPVLFFDYNPIGIILNRFSKDVGTMDDQLSFVFFDMVAGALQIGGIVVVVLLLNPLIFLPFFPLSFLFWFLRQFYLSSSRDIKRLEATSKFIFFLDFSVDNVFLIRSLCFVQDFNSAAFYLSIVTARWFGSVIDYLVAVFIAIVAFFSVFSSGLLNGGEVGLMLVYVVQLTGFFSWIMRQSAELQNAMVSVERIIKYVELPVEDVRKGSKPPEDWPQWGNISFRNVAMRYNPFGPCFQVGIVGRTGAGKSSLLNVLFRLTESEGGVVIDNLNTKETQLCELRKRLSIIPQDPVLFIGSLRQNLDPFDDYTEDKLWRALEQAQFCRIGEGGANFSVGQRQLICLARAILKNARILVIDEATANVDLETDSLIQKAIKMNFAESTVLTIAHRLHTIMQSDKIMVSFITNGTLVEFDVPYVLLRNEQGAFSALVAETGEETSRMLKELAFRSYNERH</sequence>
<comment type="similarity">
    <text evidence="2">Belongs to the ABC transporter superfamily. ABCC family. Conjugate transporter (TC 3.A.1.208) subfamily.</text>
</comment>
<protein>
    <submittedName>
        <fullName evidence="15">Multidrug resistance-associated protein lethal(2)03659</fullName>
    </submittedName>
</protein>
<dbReference type="InterPro" id="IPR036640">
    <property type="entry name" value="ABC1_TM_sf"/>
</dbReference>
<keyword evidence="8 10" id="KW-1133">Transmembrane helix</keyword>
<evidence type="ECO:0000256" key="1">
    <source>
        <dbReference type="ARBA" id="ARBA00004141"/>
    </source>
</evidence>
<evidence type="ECO:0000259" key="11">
    <source>
        <dbReference type="PROSITE" id="PS50893"/>
    </source>
</evidence>
<dbReference type="STRING" id="51028.A0A0N4V9L9"/>
<dbReference type="InterPro" id="IPR050173">
    <property type="entry name" value="ABC_transporter_C-like"/>
</dbReference>
<dbReference type="PROSITE" id="PS00211">
    <property type="entry name" value="ABC_TRANSPORTER_1"/>
    <property type="match status" value="2"/>
</dbReference>
<evidence type="ECO:0000256" key="10">
    <source>
        <dbReference type="SAM" id="Phobius"/>
    </source>
</evidence>
<dbReference type="Gene3D" id="3.40.50.300">
    <property type="entry name" value="P-loop containing nucleotide triphosphate hydrolases"/>
    <property type="match status" value="2"/>
</dbReference>
<keyword evidence="3" id="KW-0813">Transport</keyword>
<evidence type="ECO:0000313" key="13">
    <source>
        <dbReference type="EMBL" id="VDD91907.1"/>
    </source>
</evidence>
<dbReference type="AlphaFoldDB" id="A0A0N4V9L9"/>
<evidence type="ECO:0000256" key="5">
    <source>
        <dbReference type="ARBA" id="ARBA00022737"/>
    </source>
</evidence>
<evidence type="ECO:0000256" key="6">
    <source>
        <dbReference type="ARBA" id="ARBA00022741"/>
    </source>
</evidence>
<dbReference type="SUPFAM" id="SSF90123">
    <property type="entry name" value="ABC transporter transmembrane region"/>
    <property type="match status" value="2"/>
</dbReference>
<evidence type="ECO:0000313" key="15">
    <source>
        <dbReference type="WBParaSite" id="EVEC_0000713701-mRNA-1"/>
    </source>
</evidence>
<evidence type="ECO:0000256" key="7">
    <source>
        <dbReference type="ARBA" id="ARBA00022840"/>
    </source>
</evidence>
<organism evidence="15">
    <name type="scientific">Enterobius vermicularis</name>
    <name type="common">Human pinworm</name>
    <dbReference type="NCBI Taxonomy" id="51028"/>
    <lineage>
        <taxon>Eukaryota</taxon>
        <taxon>Metazoa</taxon>
        <taxon>Ecdysozoa</taxon>
        <taxon>Nematoda</taxon>
        <taxon>Chromadorea</taxon>
        <taxon>Rhabditida</taxon>
        <taxon>Spirurina</taxon>
        <taxon>Oxyuridomorpha</taxon>
        <taxon>Oxyuroidea</taxon>
        <taxon>Oxyuridae</taxon>
        <taxon>Enterobius</taxon>
    </lineage>
</organism>
<dbReference type="InterPro" id="IPR011527">
    <property type="entry name" value="ABC1_TM_dom"/>
</dbReference>
<keyword evidence="14" id="KW-1185">Reference proteome</keyword>
<accession>A0A0N4V9L9</accession>
<dbReference type="Proteomes" id="UP000274131">
    <property type="component" value="Unassembled WGS sequence"/>
</dbReference>
<dbReference type="Pfam" id="PF00005">
    <property type="entry name" value="ABC_tran"/>
    <property type="match status" value="2"/>
</dbReference>
<dbReference type="OrthoDB" id="6500128at2759"/>
<dbReference type="GO" id="GO:0005524">
    <property type="term" value="F:ATP binding"/>
    <property type="evidence" value="ECO:0007669"/>
    <property type="project" value="UniProtKB-KW"/>
</dbReference>
<feature type="domain" description="ABC transmembrane type-1" evidence="12">
    <location>
        <begin position="1"/>
        <end position="202"/>
    </location>
</feature>
<dbReference type="SUPFAM" id="SSF52540">
    <property type="entry name" value="P-loop containing nucleoside triphosphate hydrolases"/>
    <property type="match status" value="2"/>
</dbReference>
<keyword evidence="6" id="KW-0547">Nucleotide-binding</keyword>
<dbReference type="PROSITE" id="PS50929">
    <property type="entry name" value="ABC_TM1F"/>
    <property type="match status" value="2"/>
</dbReference>
<evidence type="ECO:0000256" key="9">
    <source>
        <dbReference type="ARBA" id="ARBA00023136"/>
    </source>
</evidence>
<keyword evidence="7" id="KW-0067">ATP-binding</keyword>
<keyword evidence="5" id="KW-0677">Repeat</keyword>
<gene>
    <name evidence="13" type="ORF">EVEC_LOCUS6658</name>
</gene>
<feature type="transmembrane region" description="Helical" evidence="10">
    <location>
        <begin position="599"/>
        <end position="621"/>
    </location>
</feature>
<dbReference type="WBParaSite" id="EVEC_0000713701-mRNA-1">
    <property type="protein sequence ID" value="EVEC_0000713701-mRNA-1"/>
    <property type="gene ID" value="EVEC_0000713701"/>
</dbReference>
<dbReference type="PROSITE" id="PS50893">
    <property type="entry name" value="ABC_TRANSPORTER_2"/>
    <property type="match status" value="2"/>
</dbReference>
<feature type="domain" description="ABC transporter" evidence="11">
    <location>
        <begin position="231"/>
        <end position="457"/>
    </location>
</feature>